<name>A0ABS1B6E7_9MICO</name>
<dbReference type="Pfam" id="PF22752">
    <property type="entry name" value="DUF488-N3i"/>
    <property type="match status" value="1"/>
</dbReference>
<reference evidence="1 2" key="1">
    <citation type="submission" date="2020-12" db="EMBL/GenBank/DDBJ databases">
        <title>Brachybacterium sp. MASK1Z-5, whole genome shotgun sequence.</title>
        <authorList>
            <person name="Tuo L."/>
        </authorList>
    </citation>
    <scope>NUCLEOTIDE SEQUENCE [LARGE SCALE GENOMIC DNA]</scope>
    <source>
        <strain evidence="1 2">MASK1Z-5</strain>
    </source>
</reference>
<keyword evidence="2" id="KW-1185">Reference proteome</keyword>
<dbReference type="RefSeq" id="WP_200500854.1">
    <property type="nucleotide sequence ID" value="NZ_JAEDAJ010000001.1"/>
</dbReference>
<proteinExistence type="predicted"/>
<evidence type="ECO:0000313" key="2">
    <source>
        <dbReference type="Proteomes" id="UP000612352"/>
    </source>
</evidence>
<comment type="caution">
    <text evidence="1">The sequence shown here is derived from an EMBL/GenBank/DDBJ whole genome shotgun (WGS) entry which is preliminary data.</text>
</comment>
<accession>A0ABS1B6E7</accession>
<protein>
    <submittedName>
        <fullName evidence="1">DUF488 family protein</fullName>
    </submittedName>
</protein>
<sequence length="122" mass="14310">MSTIRVRRIYEDPQRSDGARVLVDRIWPRGVSKERADLTSWCKGVAPSTELRKWYQHDPEKWEEFVERYRAELDDTERAEALDELRGYAAKGNLTLLTASKRDDISEATVLKDVLQEERRSK</sequence>
<gene>
    <name evidence="1" type="ORF">I8D64_02190</name>
</gene>
<dbReference type="InterPro" id="IPR052552">
    <property type="entry name" value="YeaO-like"/>
</dbReference>
<organism evidence="1 2">
    <name type="scientific">Brachybacterium halotolerans</name>
    <dbReference type="NCBI Taxonomy" id="2795215"/>
    <lineage>
        <taxon>Bacteria</taxon>
        <taxon>Bacillati</taxon>
        <taxon>Actinomycetota</taxon>
        <taxon>Actinomycetes</taxon>
        <taxon>Micrococcales</taxon>
        <taxon>Dermabacteraceae</taxon>
        <taxon>Brachybacterium</taxon>
    </lineage>
</organism>
<dbReference type="PANTHER" id="PTHR36849:SF1">
    <property type="entry name" value="CYTOPLASMIC PROTEIN"/>
    <property type="match status" value="1"/>
</dbReference>
<dbReference type="PANTHER" id="PTHR36849">
    <property type="entry name" value="CYTOPLASMIC PROTEIN-RELATED"/>
    <property type="match status" value="1"/>
</dbReference>
<dbReference type="EMBL" id="JAEDAJ010000001">
    <property type="protein sequence ID" value="MBK0330213.1"/>
    <property type="molecule type" value="Genomic_DNA"/>
</dbReference>
<dbReference type="Proteomes" id="UP000612352">
    <property type="component" value="Unassembled WGS sequence"/>
</dbReference>
<evidence type="ECO:0000313" key="1">
    <source>
        <dbReference type="EMBL" id="MBK0330213.1"/>
    </source>
</evidence>